<sequence length="59" mass="6766">KSALMTSHYAGMVCAMKLLMRGSNPFDALRRYNAGEDGKDRIYALRVMRTYYGMLERGK</sequence>
<feature type="non-terminal residue" evidence="1">
    <location>
        <position position="1"/>
    </location>
</feature>
<evidence type="ECO:0000313" key="1">
    <source>
        <dbReference type="EMBL" id="GAG85621.1"/>
    </source>
</evidence>
<gene>
    <name evidence="1" type="ORF">S01H4_36309</name>
</gene>
<reference evidence="1" key="1">
    <citation type="journal article" date="2014" name="Front. Microbiol.">
        <title>High frequency of phylogenetically diverse reductive dehalogenase-homologous genes in deep subseafloor sedimentary metagenomes.</title>
        <authorList>
            <person name="Kawai M."/>
            <person name="Futagami T."/>
            <person name="Toyoda A."/>
            <person name="Takaki Y."/>
            <person name="Nishi S."/>
            <person name="Hori S."/>
            <person name="Arai W."/>
            <person name="Tsubouchi T."/>
            <person name="Morono Y."/>
            <person name="Uchiyama I."/>
            <person name="Ito T."/>
            <person name="Fujiyama A."/>
            <person name="Inagaki F."/>
            <person name="Takami H."/>
        </authorList>
    </citation>
    <scope>NUCLEOTIDE SEQUENCE</scope>
    <source>
        <strain evidence="1">Expedition CK06-06</strain>
    </source>
</reference>
<proteinExistence type="predicted"/>
<name>X1CN09_9ZZZZ</name>
<dbReference type="EMBL" id="BART01019392">
    <property type="protein sequence ID" value="GAG85621.1"/>
    <property type="molecule type" value="Genomic_DNA"/>
</dbReference>
<dbReference type="AlphaFoldDB" id="X1CN09"/>
<protein>
    <submittedName>
        <fullName evidence="1">Uncharacterized protein</fullName>
    </submittedName>
</protein>
<accession>X1CN09</accession>
<organism evidence="1">
    <name type="scientific">marine sediment metagenome</name>
    <dbReference type="NCBI Taxonomy" id="412755"/>
    <lineage>
        <taxon>unclassified sequences</taxon>
        <taxon>metagenomes</taxon>
        <taxon>ecological metagenomes</taxon>
    </lineage>
</organism>
<comment type="caution">
    <text evidence="1">The sequence shown here is derived from an EMBL/GenBank/DDBJ whole genome shotgun (WGS) entry which is preliminary data.</text>
</comment>